<evidence type="ECO:0000256" key="11">
    <source>
        <dbReference type="PROSITE-ProRule" id="PRU01203"/>
    </source>
</evidence>
<dbReference type="GO" id="GO:0003723">
    <property type="term" value="F:RNA binding"/>
    <property type="evidence" value="ECO:0007669"/>
    <property type="project" value="UniProtKB-UniRule"/>
</dbReference>
<keyword evidence="15" id="KW-1185">Reference proteome</keyword>
<dbReference type="SUPFAM" id="SSF52540">
    <property type="entry name" value="P-loop containing nucleoside triphosphate hydrolases"/>
    <property type="match status" value="1"/>
</dbReference>
<organism evidence="14 15">
    <name type="scientific">Catellatospora methionotrophica</name>
    <dbReference type="NCBI Taxonomy" id="121620"/>
    <lineage>
        <taxon>Bacteria</taxon>
        <taxon>Bacillati</taxon>
        <taxon>Actinomycetota</taxon>
        <taxon>Actinomycetes</taxon>
        <taxon>Micromonosporales</taxon>
        <taxon>Micromonosporaceae</taxon>
        <taxon>Catellatospora</taxon>
    </lineage>
</organism>
<dbReference type="GO" id="GO:0006353">
    <property type="term" value="P:DNA-templated transcription termination"/>
    <property type="evidence" value="ECO:0007669"/>
    <property type="project" value="UniProtKB-UniRule"/>
</dbReference>
<keyword evidence="3 9" id="KW-0378">Hydrolase</keyword>
<protein>
    <recommendedName>
        <fullName evidence="9 10">Transcription termination factor Rho</fullName>
        <ecNumber evidence="9 10">3.6.4.-</ecNumber>
    </recommendedName>
    <alternativeName>
        <fullName evidence="9">ATP-dependent helicase Rho</fullName>
    </alternativeName>
</protein>
<dbReference type="EC" id="3.6.4.-" evidence="9 10"/>
<dbReference type="AlphaFoldDB" id="A0A8J3L636"/>
<comment type="function">
    <text evidence="9">Facilitates transcription termination by a mechanism that involves Rho binding to the nascent RNA, activation of Rho's RNA-dependent ATPase activity, and release of the mRNA from the DNA template.</text>
</comment>
<feature type="domain" description="Rho RNA-BD" evidence="13">
    <location>
        <begin position="61"/>
        <end position="146"/>
    </location>
</feature>
<evidence type="ECO:0000256" key="7">
    <source>
        <dbReference type="ARBA" id="ARBA00023015"/>
    </source>
</evidence>
<accession>A0A8J3L636</accession>
<evidence type="ECO:0000256" key="6">
    <source>
        <dbReference type="ARBA" id="ARBA00022884"/>
    </source>
</evidence>
<feature type="binding site" evidence="9">
    <location>
        <begin position="201"/>
        <end position="206"/>
    </location>
    <ligand>
        <name>ATP</name>
        <dbReference type="ChEBI" id="CHEBI:30616"/>
    </ligand>
</feature>
<proteinExistence type="inferred from homology"/>
<keyword evidence="4 9" id="KW-0347">Helicase</keyword>
<evidence type="ECO:0000256" key="12">
    <source>
        <dbReference type="SAM" id="MobiDB-lite"/>
    </source>
</evidence>
<dbReference type="InterPro" id="IPR000194">
    <property type="entry name" value="ATPase_F1/V1/A1_a/bsu_nucl-bd"/>
</dbReference>
<dbReference type="InterPro" id="IPR012340">
    <property type="entry name" value="NA-bd_OB-fold"/>
</dbReference>
<reference evidence="14" key="1">
    <citation type="submission" date="2021-01" db="EMBL/GenBank/DDBJ databases">
        <title>Whole genome shotgun sequence of Catellatospora methionotrophica NBRC 14553.</title>
        <authorList>
            <person name="Komaki H."/>
            <person name="Tamura T."/>
        </authorList>
    </citation>
    <scope>NUCLEOTIDE SEQUENCE</scope>
    <source>
        <strain evidence="14">NBRC 14553</strain>
    </source>
</reference>
<dbReference type="PROSITE" id="PS51856">
    <property type="entry name" value="RHO_RNA_BD"/>
    <property type="match status" value="1"/>
</dbReference>
<evidence type="ECO:0000256" key="2">
    <source>
        <dbReference type="ARBA" id="ARBA00022741"/>
    </source>
</evidence>
<gene>
    <name evidence="9" type="primary">rho</name>
    <name evidence="14" type="ORF">Cme02nite_05410</name>
</gene>
<evidence type="ECO:0000256" key="3">
    <source>
        <dbReference type="ARBA" id="ARBA00022801"/>
    </source>
</evidence>
<keyword evidence="6 9" id="KW-0694">RNA-binding</keyword>
<keyword evidence="7 9" id="KW-0805">Transcription regulation</keyword>
<evidence type="ECO:0000256" key="9">
    <source>
        <dbReference type="HAMAP-Rule" id="MF_01884"/>
    </source>
</evidence>
<feature type="region of interest" description="Disordered" evidence="12">
    <location>
        <begin position="1"/>
        <end position="58"/>
    </location>
</feature>
<keyword evidence="5 9" id="KW-0067">ATP-binding</keyword>
<evidence type="ECO:0000313" key="15">
    <source>
        <dbReference type="Proteomes" id="UP000660339"/>
    </source>
</evidence>
<dbReference type="Pfam" id="PF00006">
    <property type="entry name" value="ATP-synt_ab"/>
    <property type="match status" value="1"/>
</dbReference>
<dbReference type="EMBL" id="BONJ01000001">
    <property type="protein sequence ID" value="GIG12209.1"/>
    <property type="molecule type" value="Genomic_DNA"/>
</dbReference>
<evidence type="ECO:0000313" key="14">
    <source>
        <dbReference type="EMBL" id="GIG12209.1"/>
    </source>
</evidence>
<dbReference type="SUPFAM" id="SSF50249">
    <property type="entry name" value="Nucleic acid-binding proteins"/>
    <property type="match status" value="1"/>
</dbReference>
<dbReference type="GO" id="GO:0004386">
    <property type="term" value="F:helicase activity"/>
    <property type="evidence" value="ECO:0007669"/>
    <property type="project" value="UniProtKB-UniRule"/>
</dbReference>
<evidence type="ECO:0000256" key="5">
    <source>
        <dbReference type="ARBA" id="ARBA00022840"/>
    </source>
</evidence>
<comment type="caution">
    <text evidence="9">Lacks conserved residue(s) required for the propagation of feature annotation.</text>
</comment>
<comment type="subunit">
    <text evidence="9">Homohexamer. The homohexamer assembles into an open ring structure.</text>
</comment>
<evidence type="ECO:0000256" key="8">
    <source>
        <dbReference type="ARBA" id="ARBA00023163"/>
    </source>
</evidence>
<dbReference type="HAMAP" id="MF_01884">
    <property type="entry name" value="Rho"/>
    <property type="match status" value="1"/>
</dbReference>
<sequence length="441" mass="47267">MTDLDLLAPAAAAGNPAAGNGVTGPATTIRRRRVPVRTRPATPNDADHGGTEPGVAEPAPAAAVSGIVDVRDKNFFLRVTGYLPDPADPYLPPGLVQRLGLRRGDVVTGTAAQPGGNRRTGAAERADTRRAQRLTVSAVDTVNGEPAEQLGDRPDFYALTPIYPRERMRLETEPHILTTRVIDLLTPIGKGQRALVVSPPKAGKTMVLQAIAHAFAVNHPDVHVMAILIDERPEEVTDMRRTVRGEVVSSAFDRPPSDHIAVAELAIERAKRLVEQGRDVVVLLDSITRLGRAYNLAAPSNGRVMSGGIEAGALHAPKRFLGAARTIEGGGSLTIIATALVETGSLGDTVIFEEFKSTGNAELRLLRGLADRRVFPAVDVDSSGTRREELLVGEQELVLIRRLRRAMHTMDTQQTGEQLVDGLRKTGSNAEFLMQLARGAN</sequence>
<dbReference type="GO" id="GO:0016787">
    <property type="term" value="F:hydrolase activity"/>
    <property type="evidence" value="ECO:0007669"/>
    <property type="project" value="UniProtKB-KW"/>
</dbReference>
<dbReference type="InterPro" id="IPR004665">
    <property type="entry name" value="Term_rho"/>
</dbReference>
<comment type="similarity">
    <text evidence="9 11">Belongs to the Rho family.</text>
</comment>
<dbReference type="GO" id="GO:0005524">
    <property type="term" value="F:ATP binding"/>
    <property type="evidence" value="ECO:0007669"/>
    <property type="project" value="UniProtKB-UniRule"/>
</dbReference>
<dbReference type="Gene3D" id="3.40.50.300">
    <property type="entry name" value="P-loop containing nucleotide triphosphate hydrolases"/>
    <property type="match status" value="1"/>
</dbReference>
<dbReference type="GO" id="GO:0008186">
    <property type="term" value="F:ATP-dependent activity, acting on RNA"/>
    <property type="evidence" value="ECO:0007669"/>
    <property type="project" value="UniProtKB-UniRule"/>
</dbReference>
<dbReference type="PANTHER" id="PTHR46425:SF1">
    <property type="entry name" value="TRANSCRIPTION TERMINATION FACTOR RHO"/>
    <property type="match status" value="1"/>
</dbReference>
<comment type="caution">
    <text evidence="14">The sequence shown here is derived from an EMBL/GenBank/DDBJ whole genome shotgun (WGS) entry which is preliminary data.</text>
</comment>
<keyword evidence="1 9" id="KW-0806">Transcription termination</keyword>
<dbReference type="NCBIfam" id="TIGR00767">
    <property type="entry name" value="rho"/>
    <property type="match status" value="1"/>
</dbReference>
<dbReference type="Gene3D" id="2.40.50.140">
    <property type="entry name" value="Nucleic acid-binding proteins"/>
    <property type="match status" value="1"/>
</dbReference>
<feature type="binding site" evidence="9">
    <location>
        <begin position="189"/>
        <end position="194"/>
    </location>
    <ligand>
        <name>ATP</name>
        <dbReference type="ChEBI" id="CHEBI:30616"/>
    </ligand>
</feature>
<dbReference type="RefSeq" id="WP_308440992.1">
    <property type="nucleotide sequence ID" value="NZ_BAAATT010000011.1"/>
</dbReference>
<evidence type="ECO:0000259" key="13">
    <source>
        <dbReference type="PROSITE" id="PS51856"/>
    </source>
</evidence>
<dbReference type="SMART" id="SM00382">
    <property type="entry name" value="AAA"/>
    <property type="match status" value="1"/>
</dbReference>
<evidence type="ECO:0000256" key="4">
    <source>
        <dbReference type="ARBA" id="ARBA00022806"/>
    </source>
</evidence>
<name>A0A8J3L636_9ACTN</name>
<feature type="compositionally biased region" description="Low complexity" evidence="12">
    <location>
        <begin position="8"/>
        <end position="28"/>
    </location>
</feature>
<dbReference type="InterPro" id="IPR011113">
    <property type="entry name" value="Rho_RNA-bd"/>
</dbReference>
<dbReference type="PANTHER" id="PTHR46425">
    <property type="entry name" value="TRANSCRIPTION TERMINATION FACTOR RHO"/>
    <property type="match status" value="1"/>
</dbReference>
<keyword evidence="8 9" id="KW-0804">Transcription</keyword>
<evidence type="ECO:0000256" key="10">
    <source>
        <dbReference type="NCBIfam" id="TIGR00767"/>
    </source>
</evidence>
<dbReference type="NCBIfam" id="NF006886">
    <property type="entry name" value="PRK09376.1"/>
    <property type="match status" value="1"/>
</dbReference>
<keyword evidence="2 9" id="KW-0547">Nucleotide-binding</keyword>
<evidence type="ECO:0000256" key="1">
    <source>
        <dbReference type="ARBA" id="ARBA00022472"/>
    </source>
</evidence>
<dbReference type="InterPro" id="IPR027417">
    <property type="entry name" value="P-loop_NTPase"/>
</dbReference>
<dbReference type="Proteomes" id="UP000660339">
    <property type="component" value="Unassembled WGS sequence"/>
</dbReference>
<dbReference type="InterPro" id="IPR041703">
    <property type="entry name" value="Rho_factor_ATP-bd"/>
</dbReference>
<feature type="binding site" evidence="9">
    <location>
        <position position="232"/>
    </location>
    <ligand>
        <name>ATP</name>
        <dbReference type="ChEBI" id="CHEBI:30616"/>
    </ligand>
</feature>
<dbReference type="CDD" id="cd01128">
    <property type="entry name" value="rho_factor_C"/>
    <property type="match status" value="1"/>
</dbReference>
<dbReference type="Pfam" id="PF07497">
    <property type="entry name" value="Rho_RNA_bind"/>
    <property type="match status" value="1"/>
</dbReference>
<dbReference type="InterPro" id="IPR003593">
    <property type="entry name" value="AAA+_ATPase"/>
</dbReference>